<dbReference type="RefSeq" id="WP_226047596.1">
    <property type="nucleotide sequence ID" value="NZ_CP005986.1"/>
</dbReference>
<dbReference type="EC" id="5.2.1.8" evidence="6"/>
<dbReference type="Gene3D" id="1.10.4030.10">
    <property type="entry name" value="Porin chaperone SurA, peptide-binding domain"/>
    <property type="match status" value="1"/>
</dbReference>
<dbReference type="GeneID" id="92931389"/>
<reference evidence="6 7" key="1">
    <citation type="journal article" date="2009" name="J. Bacteriol.">
        <title>Draft genome sequence of the extremely acidophilic bacterium Acidithiobacillus caldus ATCC 51756 reveals metabolic versatility in the genus Acidithiobacillus.</title>
        <authorList>
            <person name="Valdes J."/>
            <person name="Quatrini R."/>
            <person name="Hallberg K."/>
            <person name="Dopson M."/>
            <person name="Valenzuela P.D."/>
            <person name="Holmes D.S."/>
        </authorList>
    </citation>
    <scope>NUCLEOTIDE SEQUENCE [LARGE SCALE GENOMIC DNA]</scope>
    <source>
        <strain evidence="7">ATCC 51756 / DSM 8584 / KU</strain>
    </source>
</reference>
<dbReference type="SUPFAM" id="SSF109998">
    <property type="entry name" value="Triger factor/SurA peptide-binding domain-like"/>
    <property type="match status" value="1"/>
</dbReference>
<evidence type="ECO:0000256" key="1">
    <source>
        <dbReference type="ARBA" id="ARBA00004236"/>
    </source>
</evidence>
<protein>
    <submittedName>
        <fullName evidence="6">Peptidyl-prolyl cis-trans isomerase ppiD</fullName>
        <ecNumber evidence="6">5.2.1.8</ecNumber>
    </submittedName>
</protein>
<sequence>MMLDAFRKLSQSWAAKIVLAVIALSFVLWGVSGYLFSNDSGEQVVAKVDGDKISAAIFQQRLHDAREHYAQVFGPEAAAQMAKDPSFAPDVLNGLIDNLLLAHEARKLGLQVPDSALAQKIEGISAFADKGKFSRAKYQEVLRANGLTPVKFEAMLRDSMLLEQLQAVPQILAVASRKDAESAWSWSQEYRDARVVQIPVRSFLKAATPTDAEVQSYYQQHQSDYALPAQVEVQYVTFGPKDFDQSHGSGTAATASASSPAPSQGSPELAFESQIENFKDKLFSDSGSLAGVAKAYGLKIEDSGTLTAGKTPSSGVFADPKALDLAFSKAVLAGKNSSALRLPNGDLLAVHLLHYTPPRSQDLQAVRSEIAATLAERKARRLAKARAQELLDAAEKSRDPKDLDPDGSYPEKRYSDLARHSAAGLDPSLMNAIFLAPAPEGQGAPSFGMVEQKVGYALYAVTRVILPNQALLNPSVTQEIQRSLEEQRARLLTTGYLQALRHKAHIRIHEDVLKHFE</sequence>
<dbReference type="HOGENOM" id="CLU_023843_1_1_6"/>
<keyword evidence="2" id="KW-1003">Cell membrane</keyword>
<dbReference type="Proteomes" id="UP000005522">
    <property type="component" value="Chromosome"/>
</dbReference>
<organism evidence="6 7">
    <name type="scientific">Acidithiobacillus caldus (strain ATCC 51756 / DSM 8584 / KU)</name>
    <dbReference type="NCBI Taxonomy" id="637389"/>
    <lineage>
        <taxon>Bacteria</taxon>
        <taxon>Pseudomonadati</taxon>
        <taxon>Pseudomonadota</taxon>
        <taxon>Acidithiobacillia</taxon>
        <taxon>Acidithiobacillales</taxon>
        <taxon>Acidithiobacillaceae</taxon>
        <taxon>Acidithiobacillus</taxon>
    </lineage>
</organism>
<name>A0A059ZTT1_ACICK</name>
<evidence type="ECO:0000313" key="7">
    <source>
        <dbReference type="Proteomes" id="UP000005522"/>
    </source>
</evidence>
<dbReference type="eggNOG" id="COG0760">
    <property type="taxonomic scope" value="Bacteria"/>
</dbReference>
<dbReference type="KEGG" id="acz:Acaty_c1172"/>
<keyword evidence="4" id="KW-0143">Chaperone</keyword>
<comment type="subcellular location">
    <subcellularLocation>
        <location evidence="1">Cell membrane</location>
    </subcellularLocation>
</comment>
<dbReference type="EMBL" id="CP005986">
    <property type="protein sequence ID" value="AIA55040.1"/>
    <property type="molecule type" value="Genomic_DNA"/>
</dbReference>
<evidence type="ECO:0000256" key="3">
    <source>
        <dbReference type="ARBA" id="ARBA00023136"/>
    </source>
</evidence>
<feature type="compositionally biased region" description="Low complexity" evidence="5">
    <location>
        <begin position="246"/>
        <end position="267"/>
    </location>
</feature>
<feature type="region of interest" description="Disordered" evidence="5">
    <location>
        <begin position="390"/>
        <end position="413"/>
    </location>
</feature>
<accession>A0A059ZTT1</accession>
<dbReference type="AlphaFoldDB" id="A0A059ZTT1"/>
<dbReference type="PANTHER" id="PTHR47529">
    <property type="entry name" value="PEPTIDYL-PROLYL CIS-TRANS ISOMERASE D"/>
    <property type="match status" value="1"/>
</dbReference>
<keyword evidence="6" id="KW-0413">Isomerase</keyword>
<gene>
    <name evidence="6" type="ORF">Acaty_c1172</name>
</gene>
<dbReference type="InterPro" id="IPR052029">
    <property type="entry name" value="PpiD_chaperone"/>
</dbReference>
<evidence type="ECO:0000256" key="4">
    <source>
        <dbReference type="ARBA" id="ARBA00023186"/>
    </source>
</evidence>
<proteinExistence type="predicted"/>
<dbReference type="PANTHER" id="PTHR47529:SF1">
    <property type="entry name" value="PERIPLASMIC CHAPERONE PPID"/>
    <property type="match status" value="1"/>
</dbReference>
<dbReference type="InterPro" id="IPR027304">
    <property type="entry name" value="Trigger_fact/SurA_dom_sf"/>
</dbReference>
<evidence type="ECO:0000256" key="2">
    <source>
        <dbReference type="ARBA" id="ARBA00022475"/>
    </source>
</evidence>
<feature type="region of interest" description="Disordered" evidence="5">
    <location>
        <begin position="244"/>
        <end position="269"/>
    </location>
</feature>
<dbReference type="GO" id="GO:0003755">
    <property type="term" value="F:peptidyl-prolyl cis-trans isomerase activity"/>
    <property type="evidence" value="ECO:0007669"/>
    <property type="project" value="UniProtKB-EC"/>
</dbReference>
<evidence type="ECO:0000256" key="5">
    <source>
        <dbReference type="SAM" id="MobiDB-lite"/>
    </source>
</evidence>
<keyword evidence="3" id="KW-0472">Membrane</keyword>
<dbReference type="Pfam" id="PF13624">
    <property type="entry name" value="SurA_N_3"/>
    <property type="match status" value="1"/>
</dbReference>
<evidence type="ECO:0000313" key="6">
    <source>
        <dbReference type="EMBL" id="AIA55040.1"/>
    </source>
</evidence>
<dbReference type="GO" id="GO:0005886">
    <property type="term" value="C:plasma membrane"/>
    <property type="evidence" value="ECO:0007669"/>
    <property type="project" value="UniProtKB-SubCell"/>
</dbReference>